<dbReference type="AlphaFoldDB" id="A0A563VUD5"/>
<dbReference type="Proteomes" id="UP000320055">
    <property type="component" value="Unassembled WGS sequence"/>
</dbReference>
<evidence type="ECO:0000313" key="2">
    <source>
        <dbReference type="Proteomes" id="UP000320055"/>
    </source>
</evidence>
<reference evidence="1 2" key="1">
    <citation type="submission" date="2019-01" db="EMBL/GenBank/DDBJ databases">
        <authorList>
            <person name="Brito A."/>
        </authorList>
    </citation>
    <scope>NUCLEOTIDE SEQUENCE [LARGE SCALE GENOMIC DNA]</scope>
    <source>
        <strain evidence="1">1</strain>
    </source>
</reference>
<sequence>MADIKISDINFDGNDLFTDSENFMNDLSNDDMGLIQGGDWSTFSGACRFVDADEWSTVSDYCRTVAAIDPGFKKLSS</sequence>
<gene>
    <name evidence="1" type="ORF">H1P_3070001</name>
</gene>
<proteinExistence type="predicted"/>
<organism evidence="1 2">
    <name type="scientific">Hyella patelloides LEGE 07179</name>
    <dbReference type="NCBI Taxonomy" id="945734"/>
    <lineage>
        <taxon>Bacteria</taxon>
        <taxon>Bacillati</taxon>
        <taxon>Cyanobacteriota</taxon>
        <taxon>Cyanophyceae</taxon>
        <taxon>Pleurocapsales</taxon>
        <taxon>Hyellaceae</taxon>
        <taxon>Hyella</taxon>
    </lineage>
</organism>
<dbReference type="RefSeq" id="WP_144873870.1">
    <property type="nucleotide sequence ID" value="NZ_LR214047.1"/>
</dbReference>
<protein>
    <submittedName>
        <fullName evidence="1">Uncharacterized protein</fullName>
    </submittedName>
</protein>
<dbReference type="EMBL" id="CAACVJ010000232">
    <property type="protein sequence ID" value="VEP15086.1"/>
    <property type="molecule type" value="Genomic_DNA"/>
</dbReference>
<name>A0A563VUD5_9CYAN</name>
<evidence type="ECO:0000313" key="1">
    <source>
        <dbReference type="EMBL" id="VEP15086.1"/>
    </source>
</evidence>
<keyword evidence="2" id="KW-1185">Reference proteome</keyword>
<dbReference type="OrthoDB" id="427149at2"/>
<accession>A0A563VUD5</accession>